<sequence length="744" mass="88429">MKKNIIIFVILFELIIIIMTSGLGAQGKAYIPDIVSKNKLNYGSALKLYNDKQYKKAYAQFTNLINSSNDLLIRDYIIYYGAKSALSTNMYDEAIDLYSKLMTEYPRSSLYPFAEQYKALAEFYKDDYPISNFFNSNKQKWIKEFVGLKAMKETEDTNKAKLIALELTKKYINREALIYLNNNFEEEIYNFNNNIKYKAAVELYDAGYRTAALKYFNNLIELNAYKNNSIYYKARINQLAGNRESASTLFNEYLANTNNKEYRKLAIYWNANNYERLKNYTKARELYNTFLRNYPKDSYVPRIYNSFINISLNNNNLPEAKKYLTNSLKNFHNNRYTELSLKSYLRKALKLKNKTETYYAINELDKIYPKYRHDFVLSWYMWAAEELGDTETRDKYIMKSLLESKNPFYVKGALSLATDEMINNVSKSNTYYLNEAKKYYADSNYTQTMQMLDKMQFIDYIVTKKEDNLVKEARAIAKEIFMQNKFVQDFYSNKKENEIFNELSLQTREEVNKPILLYYYGDMDNAYREFNTVYQKTQVTYPLFYYAEKIYKSSLNTKRFMQICANIGKYFGYNYYDNVDLLPDEFRKYVYPRYFDEYVVPEAKYYKIEPNFVYSIMREESLFDVKAKSYVGAMGLMQLMPTTAAAENKKSRYRYNPLNLTDAKQNINIGISHLSWLFQSQNASNYALVAASYNAGSGRGNRWKKEYGTNNMYRTARFIDIEETEFYVERVMKSYEYYSRYYKN</sequence>
<protein>
    <submittedName>
        <fullName evidence="3">Lytic transglycosylase catalytic domain-containing protein</fullName>
    </submittedName>
</protein>
<dbReference type="AlphaFoldDB" id="A0A3B6VJ25"/>
<dbReference type="SUPFAM" id="SSF48452">
    <property type="entry name" value="TPR-like"/>
    <property type="match status" value="2"/>
</dbReference>
<dbReference type="InterPro" id="IPR023346">
    <property type="entry name" value="Lysozyme-like_dom_sf"/>
</dbReference>
<evidence type="ECO:0000256" key="1">
    <source>
        <dbReference type="ARBA" id="ARBA00007734"/>
    </source>
</evidence>
<dbReference type="Gene3D" id="1.10.530.10">
    <property type="match status" value="1"/>
</dbReference>
<proteinExistence type="inferred from homology"/>
<dbReference type="RefSeq" id="WP_015274036.1">
    <property type="nucleotide sequence ID" value="NC_019908.1"/>
</dbReference>
<dbReference type="Gene3D" id="1.25.40.10">
    <property type="entry name" value="Tetratricopeptide repeat domain"/>
    <property type="match status" value="2"/>
</dbReference>
<evidence type="ECO:0000313" key="4">
    <source>
        <dbReference type="Proteomes" id="UP000010793"/>
    </source>
</evidence>
<dbReference type="Proteomes" id="UP000010793">
    <property type="component" value="Chromosome"/>
</dbReference>
<gene>
    <name evidence="3" type="ORF">BPP43_02390</name>
</gene>
<dbReference type="EMBL" id="CP002873">
    <property type="protein sequence ID" value="AGA65798.1"/>
    <property type="molecule type" value="Genomic_DNA"/>
</dbReference>
<evidence type="ECO:0000313" key="3">
    <source>
        <dbReference type="EMBL" id="AGA65798.1"/>
    </source>
</evidence>
<dbReference type="PANTHER" id="PTHR37423">
    <property type="entry name" value="SOLUBLE LYTIC MUREIN TRANSGLYCOSYLASE-RELATED"/>
    <property type="match status" value="1"/>
</dbReference>
<keyword evidence="4" id="KW-1185">Reference proteome</keyword>
<dbReference type="InterPro" id="IPR008258">
    <property type="entry name" value="Transglycosylase_SLT_dom_1"/>
</dbReference>
<reference evidence="3 4" key="1">
    <citation type="journal article" date="2013" name="Genome Announc.">
        <title>Complete Genome Sequence of the Porcine Strain Brachyspira pilosicoli P43/6/78(T.).</title>
        <authorList>
            <person name="Lin C."/>
            <person name="den Bakker H.C."/>
            <person name="Suzuki H."/>
            <person name="Lefebure T."/>
            <person name="Ponnala L."/>
            <person name="Sun Q."/>
            <person name="Stanhope M.J."/>
            <person name="Wiedmann M."/>
            <person name="Duhamel G.E."/>
        </authorList>
    </citation>
    <scope>NUCLEOTIDE SEQUENCE [LARGE SCALE GENOMIC DNA]</scope>
    <source>
        <strain evidence="3 4">P43/6/78</strain>
    </source>
</reference>
<dbReference type="KEGG" id="bpip:BPP43_02390"/>
<dbReference type="InterPro" id="IPR011990">
    <property type="entry name" value="TPR-like_helical_dom_sf"/>
</dbReference>
<accession>A0A3B6VJ25</accession>
<name>A0A3B6VJ25_BRAPL</name>
<dbReference type="CDD" id="cd13401">
    <property type="entry name" value="Slt70-like"/>
    <property type="match status" value="1"/>
</dbReference>
<dbReference type="PANTHER" id="PTHR37423:SF2">
    <property type="entry name" value="MEMBRANE-BOUND LYTIC MUREIN TRANSGLYCOSYLASE C"/>
    <property type="match status" value="1"/>
</dbReference>
<dbReference type="Pfam" id="PF01464">
    <property type="entry name" value="SLT"/>
    <property type="match status" value="1"/>
</dbReference>
<dbReference type="SUPFAM" id="SSF53955">
    <property type="entry name" value="Lysozyme-like"/>
    <property type="match status" value="1"/>
</dbReference>
<evidence type="ECO:0000259" key="2">
    <source>
        <dbReference type="Pfam" id="PF01464"/>
    </source>
</evidence>
<organism evidence="3 4">
    <name type="scientific">Brachyspira pilosicoli P43/6/78</name>
    <dbReference type="NCBI Taxonomy" id="1042417"/>
    <lineage>
        <taxon>Bacteria</taxon>
        <taxon>Pseudomonadati</taxon>
        <taxon>Spirochaetota</taxon>
        <taxon>Spirochaetia</taxon>
        <taxon>Brachyspirales</taxon>
        <taxon>Brachyspiraceae</taxon>
        <taxon>Brachyspira</taxon>
    </lineage>
</organism>
<comment type="similarity">
    <text evidence="1">Belongs to the transglycosylase Slt family.</text>
</comment>
<feature type="domain" description="Transglycosylase SLT" evidence="2">
    <location>
        <begin position="602"/>
        <end position="711"/>
    </location>
</feature>